<evidence type="ECO:0000313" key="2">
    <source>
        <dbReference type="EMBL" id="TID27873.1"/>
    </source>
</evidence>
<proteinExistence type="predicted"/>
<sequence length="119" mass="13081">MNDLQWMIARKDILVVKHGLNSWPPLPTLFKPHYHPDSRQPVAVPEYCTVAVMAYDRTSGSKYHNCASIKQALAGLANSTTPSSHPAIHRTGYPCDDDMASDGSGPVPSPYDHLPSILR</sequence>
<evidence type="ECO:0000256" key="1">
    <source>
        <dbReference type="SAM" id="MobiDB-lite"/>
    </source>
</evidence>
<gene>
    <name evidence="2" type="ORF">E6O75_ATG00640</name>
</gene>
<dbReference type="EMBL" id="SNSC02000001">
    <property type="protein sequence ID" value="TID27873.1"/>
    <property type="molecule type" value="Genomic_DNA"/>
</dbReference>
<dbReference type="Proteomes" id="UP000298493">
    <property type="component" value="Unassembled WGS sequence"/>
</dbReference>
<reference evidence="2 3" key="1">
    <citation type="submission" date="2019-04" db="EMBL/GenBank/DDBJ databases">
        <title>High contiguity whole genome sequence and gene annotation resource for two Venturia nashicola isolates.</title>
        <authorList>
            <person name="Prokchorchik M."/>
            <person name="Won K."/>
            <person name="Lee Y."/>
            <person name="Choi E.D."/>
            <person name="Segonzac C."/>
            <person name="Sohn K.H."/>
        </authorList>
    </citation>
    <scope>NUCLEOTIDE SEQUENCE [LARGE SCALE GENOMIC DNA]</scope>
    <source>
        <strain evidence="2 3">PRI2</strain>
    </source>
</reference>
<protein>
    <submittedName>
        <fullName evidence="2">Uncharacterized protein</fullName>
    </submittedName>
</protein>
<accession>A0A4Z1PG03</accession>
<feature type="region of interest" description="Disordered" evidence="1">
    <location>
        <begin position="80"/>
        <end position="119"/>
    </location>
</feature>
<organism evidence="2 3">
    <name type="scientific">Venturia nashicola</name>
    <dbReference type="NCBI Taxonomy" id="86259"/>
    <lineage>
        <taxon>Eukaryota</taxon>
        <taxon>Fungi</taxon>
        <taxon>Dikarya</taxon>
        <taxon>Ascomycota</taxon>
        <taxon>Pezizomycotina</taxon>
        <taxon>Dothideomycetes</taxon>
        <taxon>Pleosporomycetidae</taxon>
        <taxon>Venturiales</taxon>
        <taxon>Venturiaceae</taxon>
        <taxon>Venturia</taxon>
    </lineage>
</organism>
<keyword evidence="3" id="KW-1185">Reference proteome</keyword>
<dbReference type="AlphaFoldDB" id="A0A4Z1PG03"/>
<comment type="caution">
    <text evidence="2">The sequence shown here is derived from an EMBL/GenBank/DDBJ whole genome shotgun (WGS) entry which is preliminary data.</text>
</comment>
<name>A0A4Z1PG03_9PEZI</name>
<evidence type="ECO:0000313" key="3">
    <source>
        <dbReference type="Proteomes" id="UP000298493"/>
    </source>
</evidence>